<reference evidence="1" key="2">
    <citation type="submission" date="2025-09" db="UniProtKB">
        <authorList>
            <consortium name="Ensembl"/>
        </authorList>
    </citation>
    <scope>IDENTIFICATION</scope>
</reference>
<organism evidence="1 2">
    <name type="scientific">Sinocyclocheilus rhinocerous</name>
    <dbReference type="NCBI Taxonomy" id="307959"/>
    <lineage>
        <taxon>Eukaryota</taxon>
        <taxon>Metazoa</taxon>
        <taxon>Chordata</taxon>
        <taxon>Craniata</taxon>
        <taxon>Vertebrata</taxon>
        <taxon>Euteleostomi</taxon>
        <taxon>Actinopterygii</taxon>
        <taxon>Neopterygii</taxon>
        <taxon>Teleostei</taxon>
        <taxon>Ostariophysi</taxon>
        <taxon>Cypriniformes</taxon>
        <taxon>Cyprinidae</taxon>
        <taxon>Cyprininae</taxon>
        <taxon>Sinocyclocheilus</taxon>
    </lineage>
</organism>
<sequence length="61" mass="7171">NRGRVSERDRSGRRLIQELGEQRIPYLSPADPGFQELVRNSYKSPQCFIIFYLYVLYCSKG</sequence>
<evidence type="ECO:0000313" key="2">
    <source>
        <dbReference type="Proteomes" id="UP000472270"/>
    </source>
</evidence>
<reference evidence="1" key="1">
    <citation type="submission" date="2025-08" db="UniProtKB">
        <authorList>
            <consortium name="Ensembl"/>
        </authorList>
    </citation>
    <scope>IDENTIFICATION</scope>
</reference>
<name>A0A673HSI7_9TELE</name>
<keyword evidence="2" id="KW-1185">Reference proteome</keyword>
<proteinExistence type="predicted"/>
<dbReference type="AlphaFoldDB" id="A0A673HSI7"/>
<accession>A0A673HSI7</accession>
<dbReference type="Proteomes" id="UP000472270">
    <property type="component" value="Unassembled WGS sequence"/>
</dbReference>
<dbReference type="Ensembl" id="ENSSRHT00000030043.1">
    <property type="protein sequence ID" value="ENSSRHP00000029179.1"/>
    <property type="gene ID" value="ENSSRHG00000015157.1"/>
</dbReference>
<protein>
    <submittedName>
        <fullName evidence="1">Uncharacterized protein</fullName>
    </submittedName>
</protein>
<evidence type="ECO:0000313" key="1">
    <source>
        <dbReference type="Ensembl" id="ENSSRHP00000029179.1"/>
    </source>
</evidence>